<dbReference type="EC" id="4.2.1.17" evidence="5"/>
<dbReference type="InterPro" id="IPR001753">
    <property type="entry name" value="Enoyl-CoA_hydra/iso"/>
</dbReference>
<keyword evidence="6" id="KW-1185">Reference proteome</keyword>
<evidence type="ECO:0000256" key="4">
    <source>
        <dbReference type="SAM" id="MobiDB-lite"/>
    </source>
</evidence>
<dbReference type="PANTHER" id="PTHR11941">
    <property type="entry name" value="ENOYL-COA HYDRATASE-RELATED"/>
    <property type="match status" value="1"/>
</dbReference>
<dbReference type="RefSeq" id="WP_157959500.1">
    <property type="nucleotide sequence ID" value="NZ_LS483254.1"/>
</dbReference>
<dbReference type="GO" id="GO:0006635">
    <property type="term" value="P:fatty acid beta-oxidation"/>
    <property type="evidence" value="ECO:0007669"/>
    <property type="project" value="TreeGrafter"/>
</dbReference>
<reference evidence="6" key="1">
    <citation type="submission" date="2018-05" db="EMBL/GenBank/DDBJ databases">
        <authorList>
            <person name="Hao L."/>
        </authorList>
    </citation>
    <scope>NUCLEOTIDE SEQUENCE [LARGE SCALE GENOMIC DNA]</scope>
</reference>
<dbReference type="PROSITE" id="PS00166">
    <property type="entry name" value="ENOYL_COA_HYDRATASE"/>
    <property type="match status" value="1"/>
</dbReference>
<dbReference type="PANTHER" id="PTHR11941:SF54">
    <property type="entry name" value="ENOYL-COA HYDRATASE, MITOCHONDRIAL"/>
    <property type="match status" value="1"/>
</dbReference>
<evidence type="ECO:0000256" key="3">
    <source>
        <dbReference type="RuleBase" id="RU003707"/>
    </source>
</evidence>
<dbReference type="SUPFAM" id="SSF52096">
    <property type="entry name" value="ClpP/crotonase"/>
    <property type="match status" value="1"/>
</dbReference>
<dbReference type="GO" id="GO:0004300">
    <property type="term" value="F:enoyl-CoA hydratase activity"/>
    <property type="evidence" value="ECO:0007669"/>
    <property type="project" value="UniProtKB-EC"/>
</dbReference>
<sequence>MRNRFPNLAISQAQDALWVTINRPGDRNSLDSETIAQLQAQLEVAEASGVRAIVYQGSGEKYFIGGADGVEMYRLCPDEARGFSVRIQRLFNRMERSPLLLIAAIDGLCFGGGLEFALACDLRVASDGSRLGLPEVKLGIIPGGGGTQRLPRVVGFGRAVEMILCGRLHPAHDALEMGLVHAVVPATQLVNWAAEMVARVNAIPAFAFAAAKRAVYGSRSLPLEAGLGLEADRFAECFAENYFADRVREQLADGRLQSTRETHTEREVGEHGDV</sequence>
<comment type="similarity">
    <text evidence="1 3">Belongs to the enoyl-CoA hydratase/isomerase family.</text>
</comment>
<dbReference type="Pfam" id="PF00378">
    <property type="entry name" value="ECH_1"/>
    <property type="match status" value="1"/>
</dbReference>
<keyword evidence="2 5" id="KW-0456">Lyase</keyword>
<evidence type="ECO:0000313" key="5">
    <source>
        <dbReference type="EMBL" id="SQD93104.1"/>
    </source>
</evidence>
<dbReference type="FunFam" id="3.90.226.10:FF:000009">
    <property type="entry name" value="Carnitinyl-CoA dehydratase"/>
    <property type="match status" value="1"/>
</dbReference>
<protein>
    <submittedName>
        <fullName evidence="5">Enoyl-CoA hydratase</fullName>
        <ecNumber evidence="5">4.2.1.17</ecNumber>
    </submittedName>
</protein>
<accession>A0A2X3MMC6</accession>
<feature type="region of interest" description="Disordered" evidence="4">
    <location>
        <begin position="254"/>
        <end position="274"/>
    </location>
</feature>
<gene>
    <name evidence="5" type="ORF">BARAN1_1080</name>
</gene>
<evidence type="ECO:0000256" key="1">
    <source>
        <dbReference type="ARBA" id="ARBA00005254"/>
    </source>
</evidence>
<organism evidence="5 6">
    <name type="scientific">Candidatus Bipolaricaulis anaerobius</name>
    <dbReference type="NCBI Taxonomy" id="2026885"/>
    <lineage>
        <taxon>Bacteria</taxon>
        <taxon>Candidatus Bipolaricaulota</taxon>
        <taxon>Candidatus Bipolaricaulia</taxon>
        <taxon>Candidatus Bipolaricaulales</taxon>
        <taxon>Candidatus Bipolaricaulaceae</taxon>
        <taxon>Candidatus Bipolaricaulis</taxon>
    </lineage>
</organism>
<dbReference type="Proteomes" id="UP000249818">
    <property type="component" value="Chromosome BARAN1"/>
</dbReference>
<evidence type="ECO:0000313" key="6">
    <source>
        <dbReference type="Proteomes" id="UP000249818"/>
    </source>
</evidence>
<dbReference type="AlphaFoldDB" id="A0A2X3MMC6"/>
<dbReference type="OrthoDB" id="9775794at2"/>
<dbReference type="KEGG" id="bana:BARAN1_1080"/>
<dbReference type="CDD" id="cd06558">
    <property type="entry name" value="crotonase-like"/>
    <property type="match status" value="1"/>
</dbReference>
<dbReference type="Gene3D" id="3.90.226.10">
    <property type="entry name" value="2-enoyl-CoA Hydratase, Chain A, domain 1"/>
    <property type="match status" value="1"/>
</dbReference>
<name>A0A2X3MMC6_9BACT</name>
<proteinExistence type="inferred from homology"/>
<dbReference type="InterPro" id="IPR018376">
    <property type="entry name" value="Enoyl-CoA_hyd/isom_CS"/>
</dbReference>
<dbReference type="InterPro" id="IPR029045">
    <property type="entry name" value="ClpP/crotonase-like_dom_sf"/>
</dbReference>
<evidence type="ECO:0000256" key="2">
    <source>
        <dbReference type="ARBA" id="ARBA00023239"/>
    </source>
</evidence>
<dbReference type="EMBL" id="LS483254">
    <property type="protein sequence ID" value="SQD93104.1"/>
    <property type="molecule type" value="Genomic_DNA"/>
</dbReference>